<dbReference type="SUPFAM" id="SSF53850">
    <property type="entry name" value="Periplasmic binding protein-like II"/>
    <property type="match status" value="1"/>
</dbReference>
<dbReference type="SMART" id="SM00062">
    <property type="entry name" value="PBPb"/>
    <property type="match status" value="1"/>
</dbReference>
<dbReference type="OrthoDB" id="9768183at2"/>
<dbReference type="PANTHER" id="PTHR35936">
    <property type="entry name" value="MEMBRANE-BOUND LYTIC MUREIN TRANSGLYCOSYLASE F"/>
    <property type="match status" value="1"/>
</dbReference>
<comment type="caution">
    <text evidence="3">The sequence shown here is derived from an EMBL/GenBank/DDBJ whole genome shotgun (WGS) entry which is preliminary data.</text>
</comment>
<reference evidence="3 4" key="2">
    <citation type="submission" date="2019-05" db="EMBL/GenBank/DDBJ databases">
        <title>Glycomyces buryatensis sp. nov.</title>
        <authorList>
            <person name="Nikitina E."/>
        </authorList>
    </citation>
    <scope>NUCLEOTIDE SEQUENCE [LARGE SCALE GENOMIC DNA]</scope>
    <source>
        <strain evidence="3 4">18</strain>
    </source>
</reference>
<sequence length="315" mass="33409">MNTSKFLEEPNVSDKLNLNRRSLMLGASGIAAASALGACSRVDEGGDGEDGGGLLADAQDGGTIRVAYADENPYAYTADDESVTGQSVDVHTHLLGELGIEPGQIEWIFTEWDSLIGGLGSTHDMVIAGMYVTPERCANVAFADPDYIMPDALLVLKDNPGGWTTLNAMADEGGTIGVMNATSEQEVADQLFEEDRINVGADLPALILELKAGRCDAIGLTGANLKLAAEADGELEVTEDFWLVDPESGEDIIGAGAAVFQPKDTDFRDAVNEKLAELLEDTATWEGLVGKYQFTVEDNHPDGLTAQDLCGDSYQ</sequence>
<name>A0A4S8QGT9_9ACTN</name>
<keyword evidence="4" id="KW-1185">Reference proteome</keyword>
<dbReference type="EMBL" id="STGY01000025">
    <property type="protein sequence ID" value="THV42392.1"/>
    <property type="molecule type" value="Genomic_DNA"/>
</dbReference>
<protein>
    <submittedName>
        <fullName evidence="3">Transporter substrate-binding domain-containing protein</fullName>
    </submittedName>
</protein>
<dbReference type="Pfam" id="PF00497">
    <property type="entry name" value="SBP_bac_3"/>
    <property type="match status" value="1"/>
</dbReference>
<evidence type="ECO:0000256" key="1">
    <source>
        <dbReference type="ARBA" id="ARBA00022729"/>
    </source>
</evidence>
<evidence type="ECO:0000259" key="2">
    <source>
        <dbReference type="SMART" id="SM00062"/>
    </source>
</evidence>
<accession>A0A4S8QGT9</accession>
<organism evidence="3 4">
    <name type="scientific">Glycomyces buryatensis</name>
    <dbReference type="NCBI Taxonomy" id="2570927"/>
    <lineage>
        <taxon>Bacteria</taxon>
        <taxon>Bacillati</taxon>
        <taxon>Actinomycetota</taxon>
        <taxon>Actinomycetes</taxon>
        <taxon>Glycomycetales</taxon>
        <taxon>Glycomycetaceae</taxon>
        <taxon>Glycomyces</taxon>
    </lineage>
</organism>
<dbReference type="InterPro" id="IPR001638">
    <property type="entry name" value="Solute-binding_3/MltF_N"/>
</dbReference>
<dbReference type="Proteomes" id="UP000308760">
    <property type="component" value="Unassembled WGS sequence"/>
</dbReference>
<keyword evidence="1" id="KW-0732">Signal</keyword>
<feature type="domain" description="Solute-binding protein family 3/N-terminal" evidence="2">
    <location>
        <begin position="63"/>
        <end position="289"/>
    </location>
</feature>
<dbReference type="PANTHER" id="PTHR35936:SF17">
    <property type="entry name" value="ARGININE-BINDING EXTRACELLULAR PROTEIN ARTP"/>
    <property type="match status" value="1"/>
</dbReference>
<evidence type="ECO:0000313" key="3">
    <source>
        <dbReference type="EMBL" id="THV42392.1"/>
    </source>
</evidence>
<reference evidence="4" key="1">
    <citation type="submission" date="2019-04" db="EMBL/GenBank/DDBJ databases">
        <title>Nocardioides xinjiangensis sp. nov.</title>
        <authorList>
            <person name="Liu S."/>
        </authorList>
    </citation>
    <scope>NUCLEOTIDE SEQUENCE [LARGE SCALE GENOMIC DNA]</scope>
    <source>
        <strain evidence="4">18</strain>
    </source>
</reference>
<proteinExistence type="predicted"/>
<dbReference type="Gene3D" id="3.40.190.10">
    <property type="entry name" value="Periplasmic binding protein-like II"/>
    <property type="match status" value="2"/>
</dbReference>
<gene>
    <name evidence="3" type="ORF">FAB82_06990</name>
</gene>
<dbReference type="AlphaFoldDB" id="A0A4S8QGT9"/>
<evidence type="ECO:0000313" key="4">
    <source>
        <dbReference type="Proteomes" id="UP000308760"/>
    </source>
</evidence>